<reference evidence="2" key="1">
    <citation type="journal article" date="2023" name="Mol. Biol. Evol.">
        <title>Third-Generation Sequencing Reveals the Adaptive Role of the Epigenome in Three Deep-Sea Polychaetes.</title>
        <authorList>
            <person name="Perez M."/>
            <person name="Aroh O."/>
            <person name="Sun Y."/>
            <person name="Lan Y."/>
            <person name="Juniper S.K."/>
            <person name="Young C.R."/>
            <person name="Angers B."/>
            <person name="Qian P.Y."/>
        </authorList>
    </citation>
    <scope>NUCLEOTIDE SEQUENCE</scope>
    <source>
        <strain evidence="2">R07B-5</strain>
    </source>
</reference>
<keyword evidence="3" id="KW-1185">Reference proteome</keyword>
<dbReference type="Proteomes" id="UP001209878">
    <property type="component" value="Unassembled WGS sequence"/>
</dbReference>
<gene>
    <name evidence="2" type="ORF">NP493_762g01010</name>
</gene>
<evidence type="ECO:0000313" key="3">
    <source>
        <dbReference type="Proteomes" id="UP001209878"/>
    </source>
</evidence>
<dbReference type="AlphaFoldDB" id="A0AAD9NNM0"/>
<sequence length="51" mass="5666">MPGLARTPDRHRTTPGRTPDLKPSTNLRLQVARLQEHATTPSRQNCCESLG</sequence>
<protein>
    <submittedName>
        <fullName evidence="2">Uncharacterized protein</fullName>
    </submittedName>
</protein>
<feature type="region of interest" description="Disordered" evidence="1">
    <location>
        <begin position="1"/>
        <end position="26"/>
    </location>
</feature>
<organism evidence="2 3">
    <name type="scientific">Ridgeia piscesae</name>
    <name type="common">Tubeworm</name>
    <dbReference type="NCBI Taxonomy" id="27915"/>
    <lineage>
        <taxon>Eukaryota</taxon>
        <taxon>Metazoa</taxon>
        <taxon>Spiralia</taxon>
        <taxon>Lophotrochozoa</taxon>
        <taxon>Annelida</taxon>
        <taxon>Polychaeta</taxon>
        <taxon>Sedentaria</taxon>
        <taxon>Canalipalpata</taxon>
        <taxon>Sabellida</taxon>
        <taxon>Siboglinidae</taxon>
        <taxon>Ridgeia</taxon>
    </lineage>
</organism>
<evidence type="ECO:0000313" key="2">
    <source>
        <dbReference type="EMBL" id="KAK2174986.1"/>
    </source>
</evidence>
<proteinExistence type="predicted"/>
<comment type="caution">
    <text evidence="2">The sequence shown here is derived from an EMBL/GenBank/DDBJ whole genome shotgun (WGS) entry which is preliminary data.</text>
</comment>
<name>A0AAD9NNM0_RIDPI</name>
<accession>A0AAD9NNM0</accession>
<evidence type="ECO:0000256" key="1">
    <source>
        <dbReference type="SAM" id="MobiDB-lite"/>
    </source>
</evidence>
<dbReference type="EMBL" id="JAODUO010000759">
    <property type="protein sequence ID" value="KAK2174986.1"/>
    <property type="molecule type" value="Genomic_DNA"/>
</dbReference>